<evidence type="ECO:0000259" key="3">
    <source>
        <dbReference type="PROSITE" id="PS50142"/>
    </source>
</evidence>
<dbReference type="STRING" id="43265.A0A545W5E7"/>
<proteinExistence type="predicted"/>
<accession>A0A545W5E7</accession>
<dbReference type="GO" id="GO:0005654">
    <property type="term" value="C:nucleoplasm"/>
    <property type="evidence" value="ECO:0007669"/>
    <property type="project" value="TreeGrafter"/>
</dbReference>
<dbReference type="GO" id="GO:0004525">
    <property type="term" value="F:ribonuclease III activity"/>
    <property type="evidence" value="ECO:0007669"/>
    <property type="project" value="InterPro"/>
</dbReference>
<evidence type="ECO:0000256" key="1">
    <source>
        <dbReference type="ARBA" id="ARBA00022884"/>
    </source>
</evidence>
<dbReference type="InterPro" id="IPR000999">
    <property type="entry name" value="RNase_III_dom"/>
</dbReference>
<dbReference type="Pfam" id="PF00636">
    <property type="entry name" value="Ribonuclease_3"/>
    <property type="match status" value="1"/>
</dbReference>
<comment type="caution">
    <text evidence="4">The sequence shown here is derived from an EMBL/GenBank/DDBJ whole genome shotgun (WGS) entry which is preliminary data.</text>
</comment>
<dbReference type="PROSITE" id="PS00517">
    <property type="entry name" value="RNASE_3_1"/>
    <property type="match status" value="1"/>
</dbReference>
<evidence type="ECO:0000313" key="5">
    <source>
        <dbReference type="Proteomes" id="UP000315783"/>
    </source>
</evidence>
<evidence type="ECO:0000256" key="2">
    <source>
        <dbReference type="SAM" id="MobiDB-lite"/>
    </source>
</evidence>
<dbReference type="OrthoDB" id="2392202at2759"/>
<dbReference type="EMBL" id="SPUK01000004">
    <property type="protein sequence ID" value="TQV97602.1"/>
    <property type="molecule type" value="Genomic_DNA"/>
</dbReference>
<dbReference type="SUPFAM" id="SSF69065">
    <property type="entry name" value="RNase III domain-like"/>
    <property type="match status" value="1"/>
</dbReference>
<dbReference type="GO" id="GO:0034475">
    <property type="term" value="P:U4 snRNA 3'-end processing"/>
    <property type="evidence" value="ECO:0007669"/>
    <property type="project" value="TreeGrafter"/>
</dbReference>
<dbReference type="Proteomes" id="UP000315783">
    <property type="component" value="Unassembled WGS sequence"/>
</dbReference>
<organism evidence="4 5">
    <name type="scientific">Cordyceps javanica</name>
    <dbReference type="NCBI Taxonomy" id="43265"/>
    <lineage>
        <taxon>Eukaryota</taxon>
        <taxon>Fungi</taxon>
        <taxon>Dikarya</taxon>
        <taxon>Ascomycota</taxon>
        <taxon>Pezizomycotina</taxon>
        <taxon>Sordariomycetes</taxon>
        <taxon>Hypocreomycetidae</taxon>
        <taxon>Hypocreales</taxon>
        <taxon>Cordycipitaceae</taxon>
        <taxon>Cordyceps</taxon>
    </lineage>
</organism>
<protein>
    <submittedName>
        <fullName evidence="4">Nucleolar RNAse III</fullName>
    </submittedName>
</protein>
<reference evidence="4 5" key="1">
    <citation type="journal article" date="2019" name="Appl. Microbiol. Biotechnol.">
        <title>Genome sequence of Isaria javanica and comparative genome analysis insights into family S53 peptidase evolution in fungal entomopathogens.</title>
        <authorList>
            <person name="Lin R."/>
            <person name="Zhang X."/>
            <person name="Xin B."/>
            <person name="Zou M."/>
            <person name="Gao Y."/>
            <person name="Qin F."/>
            <person name="Hu Q."/>
            <person name="Xie B."/>
            <person name="Cheng X."/>
        </authorList>
    </citation>
    <scope>NUCLEOTIDE SEQUENCE [LARGE SCALE GENOMIC DNA]</scope>
    <source>
        <strain evidence="4 5">IJ1G</strain>
    </source>
</reference>
<dbReference type="AlphaFoldDB" id="A0A545W5E7"/>
<dbReference type="GO" id="GO:0006369">
    <property type="term" value="P:termination of RNA polymerase II transcription"/>
    <property type="evidence" value="ECO:0007669"/>
    <property type="project" value="TreeGrafter"/>
</dbReference>
<evidence type="ECO:0000313" key="4">
    <source>
        <dbReference type="EMBL" id="TQV97602.1"/>
    </source>
</evidence>
<feature type="domain" description="RNase III" evidence="3">
    <location>
        <begin position="144"/>
        <end position="268"/>
    </location>
</feature>
<name>A0A545W5E7_9HYPO</name>
<dbReference type="GO" id="GO:0003723">
    <property type="term" value="F:RNA binding"/>
    <property type="evidence" value="ECO:0007669"/>
    <property type="project" value="UniProtKB-KW"/>
</dbReference>
<dbReference type="SUPFAM" id="SSF54768">
    <property type="entry name" value="dsRNA-binding domain-like"/>
    <property type="match status" value="1"/>
</dbReference>
<dbReference type="PANTHER" id="PTHR11207:SF0">
    <property type="entry name" value="RIBONUCLEASE 3"/>
    <property type="match status" value="1"/>
</dbReference>
<dbReference type="InterPro" id="IPR036389">
    <property type="entry name" value="RNase_III_sf"/>
</dbReference>
<keyword evidence="1" id="KW-0694">RNA-binding</keyword>
<dbReference type="Gene3D" id="3.30.160.20">
    <property type="match status" value="1"/>
</dbReference>
<feature type="region of interest" description="Disordered" evidence="2">
    <location>
        <begin position="1"/>
        <end position="34"/>
    </location>
</feature>
<keyword evidence="5" id="KW-1185">Reference proteome</keyword>
<dbReference type="PANTHER" id="PTHR11207">
    <property type="entry name" value="RIBONUCLEASE III"/>
    <property type="match status" value="1"/>
</dbReference>
<dbReference type="SMART" id="SM00535">
    <property type="entry name" value="RIBOc"/>
    <property type="match status" value="1"/>
</dbReference>
<sequence length="407" mass="45192">MVKRPLSYDGVGLGDAPEQPGKRQQTQDQKGRQLSDAELTALKELANNSDAIISALHQLKQCSDSINEERSQDTALLAAKQSLARLADIITPQLQLLSQAPASGPETFDVSNSSSLNLQIPSMHCVTPWRSSEMSHALPPLPEVKDRKLEELAFTHPGFIAGSSPDKQYERLEWLGDAYLELIATALIDKTFLQLPSGRCSQIRERLIRNTTLASYFREYGLESRAKLPRDVLNQKKPARGSSSDKDLLKTQSDMFEAYVAAVILSDPVHGIETSIRWLKALWGRSIIEDVQKAEKGEAPLLRTEHNGRRKTAKEELSSKIVAKGIVLRYERMESHKRDRHLGQELFTVGVYLDGWGEQNKLLGVGSALSIKEAGQKAAAEALQNKKLMKLYEGKKKAFVEAKGVVI</sequence>
<gene>
    <name evidence="4" type="ORF">IF1G_03345</name>
</gene>
<dbReference type="GO" id="GO:0006364">
    <property type="term" value="P:rRNA processing"/>
    <property type="evidence" value="ECO:0007669"/>
    <property type="project" value="TreeGrafter"/>
</dbReference>
<dbReference type="CDD" id="cd00593">
    <property type="entry name" value="RIBOc"/>
    <property type="match status" value="1"/>
</dbReference>
<dbReference type="PROSITE" id="PS50142">
    <property type="entry name" value="RNASE_3_2"/>
    <property type="match status" value="1"/>
</dbReference>
<dbReference type="Gene3D" id="1.10.1520.10">
    <property type="entry name" value="Ribonuclease III domain"/>
    <property type="match status" value="1"/>
</dbReference>